<dbReference type="SMART" id="SM00967">
    <property type="entry name" value="SpoU_sub_bind"/>
    <property type="match status" value="1"/>
</dbReference>
<dbReference type="PANTHER" id="PTHR46429:SF1">
    <property type="entry name" value="23S RRNA (GUANOSINE-2'-O-)-METHYLTRANSFERASE RLMB"/>
    <property type="match status" value="1"/>
</dbReference>
<organism evidence="4 5">
    <name type="scientific">Candidatus Magasanikbacteria bacterium CG_4_10_14_0_2_um_filter_33_14</name>
    <dbReference type="NCBI Taxonomy" id="1974636"/>
    <lineage>
        <taxon>Bacteria</taxon>
        <taxon>Candidatus Magasanikiibacteriota</taxon>
    </lineage>
</organism>
<protein>
    <recommendedName>
        <fullName evidence="3">RNA 2-O ribose methyltransferase substrate binding domain-containing protein</fullName>
    </recommendedName>
</protein>
<dbReference type="Pfam" id="PF22435">
    <property type="entry name" value="MRM3-like_sub_bind"/>
    <property type="match status" value="1"/>
</dbReference>
<evidence type="ECO:0000313" key="4">
    <source>
        <dbReference type="EMBL" id="PIZ95909.1"/>
    </source>
</evidence>
<evidence type="ECO:0000256" key="1">
    <source>
        <dbReference type="ARBA" id="ARBA00022603"/>
    </source>
</evidence>
<dbReference type="GO" id="GO:0006396">
    <property type="term" value="P:RNA processing"/>
    <property type="evidence" value="ECO:0007669"/>
    <property type="project" value="InterPro"/>
</dbReference>
<dbReference type="Gene3D" id="3.30.1330.30">
    <property type="match status" value="1"/>
</dbReference>
<sequence length="254" mass="28257">MLELSIIKHLNKLKQKKFRKEEKEFVVEGIKGVMDALDSEMEVILVVVDGKLRDEKEFAKIISKAEKKDVQVAFCGRNDIDKIKTTDTFPGVLAVIDQLEILADQLDDGPIICLDAVKDPGNLGTIIRTADWFGFKNILLSEDTVDVYNPKTVRSTMGSIFHLKIAKTSNLLKTLEKLKKESEYKIYSLDLKGDSHKNLKPEEKAIYIFGSESQGIREGLEKIVDKSYNIAGHGQAESLNVAISAAIIMAGLSS</sequence>
<dbReference type="GO" id="GO:0005829">
    <property type="term" value="C:cytosol"/>
    <property type="evidence" value="ECO:0007669"/>
    <property type="project" value="TreeGrafter"/>
</dbReference>
<proteinExistence type="predicted"/>
<reference evidence="5" key="1">
    <citation type="submission" date="2017-09" db="EMBL/GenBank/DDBJ databases">
        <title>Depth-based differentiation of microbial function through sediment-hosted aquifers and enrichment of novel symbionts in the deep terrestrial subsurface.</title>
        <authorList>
            <person name="Probst A.J."/>
            <person name="Ladd B."/>
            <person name="Jarett J.K."/>
            <person name="Geller-Mcgrath D.E."/>
            <person name="Sieber C.M.K."/>
            <person name="Emerson J.B."/>
            <person name="Anantharaman K."/>
            <person name="Thomas B.C."/>
            <person name="Malmstrom R."/>
            <person name="Stieglmeier M."/>
            <person name="Klingl A."/>
            <person name="Woyke T."/>
            <person name="Ryan C.M."/>
            <person name="Banfield J.F."/>
        </authorList>
    </citation>
    <scope>NUCLEOTIDE SEQUENCE [LARGE SCALE GENOMIC DNA]</scope>
</reference>
<dbReference type="InterPro" id="IPR053888">
    <property type="entry name" value="MRM3-like_sub_bind"/>
</dbReference>
<dbReference type="PANTHER" id="PTHR46429">
    <property type="entry name" value="23S RRNA (GUANOSINE-2'-O-)-METHYLTRANSFERASE RLMB"/>
    <property type="match status" value="1"/>
</dbReference>
<dbReference type="InterPro" id="IPR029028">
    <property type="entry name" value="Alpha/beta_knot_MTases"/>
</dbReference>
<keyword evidence="1" id="KW-0489">Methyltransferase</keyword>
<feature type="domain" description="RNA 2-O ribose methyltransferase substrate binding" evidence="3">
    <location>
        <begin position="26"/>
        <end position="102"/>
    </location>
</feature>
<evidence type="ECO:0000259" key="3">
    <source>
        <dbReference type="SMART" id="SM00967"/>
    </source>
</evidence>
<dbReference type="GO" id="GO:0032259">
    <property type="term" value="P:methylation"/>
    <property type="evidence" value="ECO:0007669"/>
    <property type="project" value="UniProtKB-KW"/>
</dbReference>
<evidence type="ECO:0000256" key="2">
    <source>
        <dbReference type="ARBA" id="ARBA00022679"/>
    </source>
</evidence>
<dbReference type="InterPro" id="IPR004441">
    <property type="entry name" value="rRNA_MeTrfase_TrmH"/>
</dbReference>
<dbReference type="Proteomes" id="UP000231453">
    <property type="component" value="Unassembled WGS sequence"/>
</dbReference>
<dbReference type="AlphaFoldDB" id="A0A2M7VAK2"/>
<dbReference type="InterPro" id="IPR029064">
    <property type="entry name" value="Ribosomal_eL30-like_sf"/>
</dbReference>
<keyword evidence="2" id="KW-0808">Transferase</keyword>
<accession>A0A2M7VAK2</accession>
<dbReference type="InterPro" id="IPR013123">
    <property type="entry name" value="SpoU_subst-bd"/>
</dbReference>
<evidence type="ECO:0000313" key="5">
    <source>
        <dbReference type="Proteomes" id="UP000231453"/>
    </source>
</evidence>
<dbReference type="InterPro" id="IPR001537">
    <property type="entry name" value="SpoU_MeTrfase"/>
</dbReference>
<dbReference type="InterPro" id="IPR029026">
    <property type="entry name" value="tRNA_m1G_MTases_N"/>
</dbReference>
<dbReference type="EMBL" id="PFPL01000042">
    <property type="protein sequence ID" value="PIZ95909.1"/>
    <property type="molecule type" value="Genomic_DNA"/>
</dbReference>
<dbReference type="Gene3D" id="3.40.1280.10">
    <property type="match status" value="1"/>
</dbReference>
<gene>
    <name evidence="4" type="ORF">COX80_02955</name>
</gene>
<name>A0A2M7VAK2_9BACT</name>
<comment type="caution">
    <text evidence="4">The sequence shown here is derived from an EMBL/GenBank/DDBJ whole genome shotgun (WGS) entry which is preliminary data.</text>
</comment>
<dbReference type="GO" id="GO:0003723">
    <property type="term" value="F:RNA binding"/>
    <property type="evidence" value="ECO:0007669"/>
    <property type="project" value="InterPro"/>
</dbReference>
<dbReference type="CDD" id="cd18109">
    <property type="entry name" value="SpoU-like_RNA-MTase"/>
    <property type="match status" value="1"/>
</dbReference>
<dbReference type="Pfam" id="PF00588">
    <property type="entry name" value="SpoU_methylase"/>
    <property type="match status" value="1"/>
</dbReference>
<dbReference type="GO" id="GO:0008173">
    <property type="term" value="F:RNA methyltransferase activity"/>
    <property type="evidence" value="ECO:0007669"/>
    <property type="project" value="InterPro"/>
</dbReference>
<dbReference type="SUPFAM" id="SSF75217">
    <property type="entry name" value="alpha/beta knot"/>
    <property type="match status" value="1"/>
</dbReference>
<dbReference type="SUPFAM" id="SSF55315">
    <property type="entry name" value="L30e-like"/>
    <property type="match status" value="1"/>
</dbReference>